<reference evidence="3" key="1">
    <citation type="submission" date="2021-02" db="EMBL/GenBank/DDBJ databases">
        <authorList>
            <person name="Nowell W R."/>
        </authorList>
    </citation>
    <scope>NUCLEOTIDE SEQUENCE</scope>
</reference>
<dbReference type="Proteomes" id="UP000677228">
    <property type="component" value="Unassembled WGS sequence"/>
</dbReference>
<evidence type="ECO:0000313" key="4">
    <source>
        <dbReference type="EMBL" id="CAF3508219.1"/>
    </source>
</evidence>
<dbReference type="Proteomes" id="UP000682733">
    <property type="component" value="Unassembled WGS sequence"/>
</dbReference>
<name>A0A813VFC9_9BILA</name>
<organism evidence="3 6">
    <name type="scientific">Didymodactylos carnosus</name>
    <dbReference type="NCBI Taxonomy" id="1234261"/>
    <lineage>
        <taxon>Eukaryota</taxon>
        <taxon>Metazoa</taxon>
        <taxon>Spiralia</taxon>
        <taxon>Gnathifera</taxon>
        <taxon>Rotifera</taxon>
        <taxon>Eurotatoria</taxon>
        <taxon>Bdelloidea</taxon>
        <taxon>Philodinida</taxon>
        <taxon>Philodinidae</taxon>
        <taxon>Didymodactylos</taxon>
    </lineage>
</organism>
<sequence length="798" mass="91300">MTVNFEFITMAWVDKMIPIKCFLNNIMISEREEDFESWRKEFQQERLLRIVREREIMKETAKRCKAYQYREQEANEAIERRRQSILAQRKAATVQATMRFQRGLQGFTVMDPDKFEKAIETITGNKASSRSTPRQRRNQNKLSSSPATFRRSISMEELYTRQHQSQQQINTTNPHAHRTDYNNNQPHLTRTNSATYFPHDKEFQNNNAIQYTSPLHEVQRKVLTDFAAQVQSTFHNGSSEQHQKIYQTPSVRQITTVASNNGRRSDFDQTTWENESMDSLENENRLYPQLIENNHQRIPGPIVKTSNVLNVLTKQQQLNMAPLKHSIQPQSTKEDADTAAALRRSYHESFFVKNTPVTADEQVKAWLGATTNGTVTNNTNTKAKTSSLDGGDSIRSANGRLRSILKRSPSVDSTNDLECVVLQTKRVPNTKTSHVSRSSSSNQHALGDKVRLKDSLEVINTKLLKGLDTKNNSLDKKKTVRFAQEALLSERCASDTLLMRQMDYFDDDTHTPIRRVQSAGIGASSSHRNKTFPLKDDRVRPAALKQTQQQHVNDNQAARAVDQRLETGSQYSESSSHASSKPPIHPSTLNRGYYGIGMKQRELRTKLHKTRYAQALRQTNSPFYDNHTNSQTSPSMTRRTSENGNDPSETTHNENKMNNIPSANSKHMMDDENDSVFSELRVCMSSTAIPDYSNNAKNTHELTTNGNNRKQIYPAPQQTMPIQSKVLEDKLNGSSRSKNQTPLGLSAEEKRIQQSLDRLDLQLKRTLVIEFHLYMLLSCVFLFSEVQTKTKSQKTHKR</sequence>
<feature type="compositionally biased region" description="Polar residues" evidence="1">
    <location>
        <begin position="161"/>
        <end position="174"/>
    </location>
</feature>
<gene>
    <name evidence="3" type="ORF">GPM918_LOCUS5392</name>
    <name evidence="2" type="ORF">OVA965_LOCUS905</name>
    <name evidence="5" type="ORF">SRO942_LOCUS5392</name>
    <name evidence="4" type="ORF">TMI583_LOCUS902</name>
</gene>
<dbReference type="EMBL" id="CAJOBC010000777">
    <property type="protein sequence ID" value="CAF3624871.1"/>
    <property type="molecule type" value="Genomic_DNA"/>
</dbReference>
<dbReference type="EMBL" id="CAJNOQ010000777">
    <property type="protein sequence ID" value="CAF0837617.1"/>
    <property type="molecule type" value="Genomic_DNA"/>
</dbReference>
<comment type="caution">
    <text evidence="3">The sequence shown here is derived from an EMBL/GenBank/DDBJ whole genome shotgun (WGS) entry which is preliminary data.</text>
</comment>
<proteinExistence type="predicted"/>
<evidence type="ECO:0000313" key="6">
    <source>
        <dbReference type="Proteomes" id="UP000663829"/>
    </source>
</evidence>
<feature type="compositionally biased region" description="Polar residues" evidence="1">
    <location>
        <begin position="122"/>
        <end position="132"/>
    </location>
</feature>
<dbReference type="Proteomes" id="UP000681722">
    <property type="component" value="Unassembled WGS sequence"/>
</dbReference>
<evidence type="ECO:0000313" key="5">
    <source>
        <dbReference type="EMBL" id="CAF3624871.1"/>
    </source>
</evidence>
<accession>A0A813VFC9</accession>
<keyword evidence="6" id="KW-1185">Reference proteome</keyword>
<dbReference type="EMBL" id="CAJOBA010000144">
    <property type="protein sequence ID" value="CAF3508219.1"/>
    <property type="molecule type" value="Genomic_DNA"/>
</dbReference>
<dbReference type="EMBL" id="CAJNOK010000145">
    <property type="protein sequence ID" value="CAF0732478.1"/>
    <property type="molecule type" value="Genomic_DNA"/>
</dbReference>
<evidence type="ECO:0000313" key="3">
    <source>
        <dbReference type="EMBL" id="CAF0837617.1"/>
    </source>
</evidence>
<feature type="compositionally biased region" description="Polar residues" evidence="1">
    <location>
        <begin position="656"/>
        <end position="665"/>
    </location>
</feature>
<feature type="region of interest" description="Disordered" evidence="1">
    <location>
        <begin position="616"/>
        <end position="670"/>
    </location>
</feature>
<dbReference type="Proteomes" id="UP000663829">
    <property type="component" value="Unassembled WGS sequence"/>
</dbReference>
<evidence type="ECO:0000256" key="1">
    <source>
        <dbReference type="SAM" id="MobiDB-lite"/>
    </source>
</evidence>
<feature type="region of interest" description="Disordered" evidence="1">
    <location>
        <begin position="564"/>
        <end position="592"/>
    </location>
</feature>
<feature type="region of interest" description="Disordered" evidence="1">
    <location>
        <begin position="122"/>
        <end position="180"/>
    </location>
</feature>
<evidence type="ECO:0000313" key="2">
    <source>
        <dbReference type="EMBL" id="CAF0732478.1"/>
    </source>
</evidence>
<dbReference type="OrthoDB" id="10016032at2759"/>
<protein>
    <submittedName>
        <fullName evidence="3">Uncharacterized protein</fullName>
    </submittedName>
</protein>
<feature type="compositionally biased region" description="Low complexity" evidence="1">
    <location>
        <begin position="569"/>
        <end position="582"/>
    </location>
</feature>
<dbReference type="AlphaFoldDB" id="A0A813VFC9"/>
<feature type="compositionally biased region" description="Polar residues" evidence="1">
    <location>
        <begin position="616"/>
        <end position="648"/>
    </location>
</feature>